<name>A0A5A7PQ90_STRAF</name>
<gene>
    <name evidence="2" type="ORF">STAS_11182</name>
</gene>
<feature type="region of interest" description="Disordered" evidence="1">
    <location>
        <begin position="141"/>
        <end position="298"/>
    </location>
</feature>
<dbReference type="OrthoDB" id="10649751at2759"/>
<proteinExistence type="predicted"/>
<feature type="region of interest" description="Disordered" evidence="1">
    <location>
        <begin position="376"/>
        <end position="417"/>
    </location>
</feature>
<dbReference type="Proteomes" id="UP000325081">
    <property type="component" value="Unassembled WGS sequence"/>
</dbReference>
<feature type="region of interest" description="Disordered" evidence="1">
    <location>
        <begin position="102"/>
        <end position="122"/>
    </location>
</feature>
<feature type="compositionally biased region" description="Low complexity" evidence="1">
    <location>
        <begin position="264"/>
        <end position="280"/>
    </location>
</feature>
<feature type="compositionally biased region" description="Acidic residues" evidence="1">
    <location>
        <begin position="215"/>
        <end position="237"/>
    </location>
</feature>
<comment type="caution">
    <text evidence="2">The sequence shown here is derived from an EMBL/GenBank/DDBJ whole genome shotgun (WGS) entry which is preliminary data.</text>
</comment>
<keyword evidence="3" id="KW-1185">Reference proteome</keyword>
<evidence type="ECO:0000313" key="3">
    <source>
        <dbReference type="Proteomes" id="UP000325081"/>
    </source>
</evidence>
<dbReference type="EMBL" id="BKCP01004960">
    <property type="protein sequence ID" value="GER34929.1"/>
    <property type="molecule type" value="Genomic_DNA"/>
</dbReference>
<sequence>RPLRHDPIVAGKNPILILPREICALESQRGRQYPLHIICHVVRAPPCRARGLCRQLVEKRHLIRGPRVHKKEYRVHSLPPACRGRMKEPDPVVHGHRHYPVRELRKEGTEPEEERLPTRGPLRADNEVPVVQLALDPAGIDLAGPEDLGEAGDGVGDGGDAAAEDGREDDGVHESAVGAHVEDTATEAEGRWGPADGDAGPEERGNGTGGAHGEEEAEGDADESEEGAEGDPEEDEEGGRGGWTEGEAAVVEDHGAGPAGCGGAEPSLPSPKQGSSSSHSLATPLPIEPKSSLTKPVANPNRFVESSLPTTLSARKCSFANISTITLGIRVTTICLSYELKTPHASISTSSMKNLGKTARATASISDRGNPAVATKMASLSPLSSRPNASRSRIMGHRPKSKANRMSPEASNAMSIK</sequence>
<feature type="non-terminal residue" evidence="2">
    <location>
        <position position="1"/>
    </location>
</feature>
<feature type="non-terminal residue" evidence="2">
    <location>
        <position position="417"/>
    </location>
</feature>
<dbReference type="AlphaFoldDB" id="A0A5A7PQ90"/>
<organism evidence="2 3">
    <name type="scientific">Striga asiatica</name>
    <name type="common">Asiatic witchweed</name>
    <name type="synonym">Buchnera asiatica</name>
    <dbReference type="NCBI Taxonomy" id="4170"/>
    <lineage>
        <taxon>Eukaryota</taxon>
        <taxon>Viridiplantae</taxon>
        <taxon>Streptophyta</taxon>
        <taxon>Embryophyta</taxon>
        <taxon>Tracheophyta</taxon>
        <taxon>Spermatophyta</taxon>
        <taxon>Magnoliopsida</taxon>
        <taxon>eudicotyledons</taxon>
        <taxon>Gunneridae</taxon>
        <taxon>Pentapetalae</taxon>
        <taxon>asterids</taxon>
        <taxon>lamiids</taxon>
        <taxon>Lamiales</taxon>
        <taxon>Orobanchaceae</taxon>
        <taxon>Buchnereae</taxon>
        <taxon>Striga</taxon>
    </lineage>
</organism>
<protein>
    <submittedName>
        <fullName evidence="2">Leucine-rich repeat (LRR) family protein</fullName>
    </submittedName>
</protein>
<feature type="compositionally biased region" description="Polar residues" evidence="1">
    <location>
        <begin position="381"/>
        <end position="391"/>
    </location>
</feature>
<reference evidence="3" key="1">
    <citation type="journal article" date="2019" name="Curr. Biol.">
        <title>Genome Sequence of Striga asiatica Provides Insight into the Evolution of Plant Parasitism.</title>
        <authorList>
            <person name="Yoshida S."/>
            <person name="Kim S."/>
            <person name="Wafula E.K."/>
            <person name="Tanskanen J."/>
            <person name="Kim Y.M."/>
            <person name="Honaas L."/>
            <person name="Yang Z."/>
            <person name="Spallek T."/>
            <person name="Conn C.E."/>
            <person name="Ichihashi Y."/>
            <person name="Cheong K."/>
            <person name="Cui S."/>
            <person name="Der J.P."/>
            <person name="Gundlach H."/>
            <person name="Jiao Y."/>
            <person name="Hori C."/>
            <person name="Ishida J.K."/>
            <person name="Kasahara H."/>
            <person name="Kiba T."/>
            <person name="Kim M.S."/>
            <person name="Koo N."/>
            <person name="Laohavisit A."/>
            <person name="Lee Y.H."/>
            <person name="Lumba S."/>
            <person name="McCourt P."/>
            <person name="Mortimer J.C."/>
            <person name="Mutuku J.M."/>
            <person name="Nomura T."/>
            <person name="Sasaki-Sekimoto Y."/>
            <person name="Seto Y."/>
            <person name="Wang Y."/>
            <person name="Wakatake T."/>
            <person name="Sakakibara H."/>
            <person name="Demura T."/>
            <person name="Yamaguchi S."/>
            <person name="Yoneyama K."/>
            <person name="Manabe R.I."/>
            <person name="Nelson D.C."/>
            <person name="Schulman A.H."/>
            <person name="Timko M.P."/>
            <person name="dePamphilis C.W."/>
            <person name="Choi D."/>
            <person name="Shirasu K."/>
        </authorList>
    </citation>
    <scope>NUCLEOTIDE SEQUENCE [LARGE SCALE GENOMIC DNA]</scope>
    <source>
        <strain evidence="3">cv. UVA1</strain>
    </source>
</reference>
<feature type="compositionally biased region" description="Basic residues" evidence="1">
    <location>
        <begin position="394"/>
        <end position="403"/>
    </location>
</feature>
<accession>A0A5A7PQ90</accession>
<evidence type="ECO:0000313" key="2">
    <source>
        <dbReference type="EMBL" id="GER34929.1"/>
    </source>
</evidence>
<evidence type="ECO:0000256" key="1">
    <source>
        <dbReference type="SAM" id="MobiDB-lite"/>
    </source>
</evidence>